<protein>
    <submittedName>
        <fullName evidence="1">Uncharacterized protein</fullName>
    </submittedName>
</protein>
<name>A0A132N3W9_9ACTN</name>
<evidence type="ECO:0000313" key="3">
    <source>
        <dbReference type="Proteomes" id="UP000070598"/>
    </source>
</evidence>
<evidence type="ECO:0000313" key="1">
    <source>
        <dbReference type="EMBL" id="KWX04783.1"/>
    </source>
</evidence>
<reference evidence="1 4" key="2">
    <citation type="submission" date="2015-02" db="EMBL/GenBank/DDBJ databases">
        <title>Physiological reanalysis, assessment of diazotrophy, and genome sequences of multiple isolates of Streptomyces thermoautotrophicus.</title>
        <authorList>
            <person name="MacKellar D.C."/>
            <person name="Lieber L."/>
            <person name="Norman J."/>
            <person name="Bolger A."/>
            <person name="Tobin C."/>
            <person name="Murray J.W."/>
            <person name="Prell J."/>
        </authorList>
    </citation>
    <scope>NUCLEOTIDE SEQUENCE [LARGE SCALE GENOMIC DNA]</scope>
    <source>
        <strain evidence="1 4">UBT1</strain>
    </source>
</reference>
<proteinExistence type="predicted"/>
<dbReference type="AlphaFoldDB" id="A0A132N3W9"/>
<dbReference type="Proteomes" id="UP000070659">
    <property type="component" value="Unassembled WGS sequence"/>
</dbReference>
<evidence type="ECO:0000313" key="4">
    <source>
        <dbReference type="Proteomes" id="UP000070659"/>
    </source>
</evidence>
<dbReference type="Proteomes" id="UP000070598">
    <property type="component" value="Unassembled WGS sequence"/>
</dbReference>
<dbReference type="EMBL" id="JYIK01001003">
    <property type="protein sequence ID" value="KWX08193.1"/>
    <property type="molecule type" value="Genomic_DNA"/>
</dbReference>
<evidence type="ECO:0000313" key="2">
    <source>
        <dbReference type="EMBL" id="KWX08193.1"/>
    </source>
</evidence>
<sequence length="115" mass="13324">MPNLAECLEDLIGLRLPFTRLVEELGEFPLESDRPLVVLDPFQVSYVLWRFMSGELNDVEVRRWAHLVMDRREEIAFVPEAELESLVSSLADGLVIGEALDDHLARYLIEELRRM</sequence>
<comment type="caution">
    <text evidence="1">The sequence shown here is derived from an EMBL/GenBank/DDBJ whole genome shotgun (WGS) entry which is preliminary data.</text>
</comment>
<dbReference type="EMBL" id="JYIJ01000014">
    <property type="protein sequence ID" value="KWX04783.1"/>
    <property type="molecule type" value="Genomic_DNA"/>
</dbReference>
<accession>A0A132N3W9</accession>
<dbReference type="PATRIC" id="fig|1469144.8.peg.4293"/>
<organism evidence="1 4">
    <name type="scientific">Carbonactinospora thermoautotrophica</name>
    <dbReference type="NCBI Taxonomy" id="1469144"/>
    <lineage>
        <taxon>Bacteria</taxon>
        <taxon>Bacillati</taxon>
        <taxon>Actinomycetota</taxon>
        <taxon>Actinomycetes</taxon>
        <taxon>Kitasatosporales</taxon>
        <taxon>Carbonactinosporaceae</taxon>
        <taxon>Carbonactinospora</taxon>
    </lineage>
</organism>
<reference evidence="3" key="1">
    <citation type="submission" date="2015-02" db="EMBL/GenBank/DDBJ databases">
        <title>Physiological reanalysis, assessment of diazotrophy, and genome sequences of multiple isolates of Streptomyces thermoautotrophicus.</title>
        <authorList>
            <person name="MacKellar D.C."/>
            <person name="Lieber L."/>
            <person name="Norman J."/>
            <person name="Bolger A."/>
            <person name="Tobin C."/>
            <person name="Murray J.W."/>
            <person name="Friesen M."/>
            <person name="Prell J."/>
        </authorList>
    </citation>
    <scope>NUCLEOTIDE SEQUENCE [LARGE SCALE GENOMIC DNA]</scope>
    <source>
        <strain evidence="3">UBT1</strain>
    </source>
</reference>
<gene>
    <name evidence="1" type="ORF">TH66_06345</name>
    <name evidence="2" type="ORF">TR74_16085</name>
</gene>
<dbReference type="RefSeq" id="WP_067069085.1">
    <property type="nucleotide sequence ID" value="NZ_JYIJ01000014.1"/>
</dbReference>